<feature type="domain" description="Peptidase C50" evidence="6">
    <location>
        <begin position="1905"/>
        <end position="2000"/>
    </location>
</feature>
<dbReference type="GO" id="GO:0051307">
    <property type="term" value="P:meiotic chromosome separation"/>
    <property type="evidence" value="ECO:0007669"/>
    <property type="project" value="TreeGrafter"/>
</dbReference>
<gene>
    <name evidence="7" type="primary">ESPL1</name>
    <name evidence="7" type="ORF">NPIL_173191</name>
</gene>
<dbReference type="OrthoDB" id="10255632at2759"/>
<evidence type="ECO:0000313" key="7">
    <source>
        <dbReference type="EMBL" id="GFU28374.1"/>
    </source>
</evidence>
<evidence type="ECO:0000259" key="6">
    <source>
        <dbReference type="PROSITE" id="PS51700"/>
    </source>
</evidence>
<comment type="catalytic activity">
    <reaction evidence="1">
        <text>All bonds known to be hydrolyzed by this endopeptidase have arginine in P1 and an acidic residue in P4. P6 is often occupied by an acidic residue or by a hydroxy-amino-acid residue, the phosphorylation of which enhances cleavage.</text>
        <dbReference type="EC" id="3.4.22.49"/>
    </reaction>
</comment>
<dbReference type="GO" id="GO:0004197">
    <property type="term" value="F:cysteine-type endopeptidase activity"/>
    <property type="evidence" value="ECO:0007669"/>
    <property type="project" value="InterPro"/>
</dbReference>
<accession>A0A8X6QNI1</accession>
<keyword evidence="8" id="KW-1185">Reference proteome</keyword>
<organism evidence="7 8">
    <name type="scientific">Nephila pilipes</name>
    <name type="common">Giant wood spider</name>
    <name type="synonym">Nephila maculata</name>
    <dbReference type="NCBI Taxonomy" id="299642"/>
    <lineage>
        <taxon>Eukaryota</taxon>
        <taxon>Metazoa</taxon>
        <taxon>Ecdysozoa</taxon>
        <taxon>Arthropoda</taxon>
        <taxon>Chelicerata</taxon>
        <taxon>Arachnida</taxon>
        <taxon>Araneae</taxon>
        <taxon>Araneomorphae</taxon>
        <taxon>Entelegynae</taxon>
        <taxon>Araneoidea</taxon>
        <taxon>Nephilidae</taxon>
        <taxon>Nephila</taxon>
    </lineage>
</organism>
<evidence type="ECO:0000313" key="8">
    <source>
        <dbReference type="Proteomes" id="UP000887013"/>
    </source>
</evidence>
<dbReference type="PROSITE" id="PS51700">
    <property type="entry name" value="SEPARIN"/>
    <property type="match status" value="1"/>
</dbReference>
<dbReference type="Pfam" id="PF03568">
    <property type="entry name" value="Separin_C"/>
    <property type="match status" value="1"/>
</dbReference>
<sequence>MATVKTIINNLKNEDIFSLMEDIQILYKDFKISCAETCLLLKAIYQLMSMKEETKKDDSYNTILKVIPCINLCMDYVKNSFSNEEAVKHQFSPILYHIIKLLLKFDLYCPALACAEQLKMFLSDKQQSLKDKEACAKNLSALFWNEALQIEKKNNLTDFEMGFKFRSMAVEFMLIEDKYHVIDQKISLTLVRYCHNNEERNPKNFVSFLQNIWKKSYFQSIDYDHTLHLFKLLYSVFEISLKHCKEASVLKCLFSLLSDLSNNLEEGEKKHAFKTCIEIAKISVQLSLHENFEISKKIVTDFQKIIKYKKNHTDFEINLHSYACGFFYLSFVWSINLNEICDKSLSLFITNIKLYVALVNQYLSVSSEEYTQKCFPFCLKSDFTICSATVNMFNSVIKKEQNAKKRQEHIDEVKKFVESSLNKFKLANITNEFKTSHTRYASTIGNIGCILYNAGLYFESIYFLKVNCDVYSKCISVDDVQDLKASLYKKKEILIYCYLLSGNHRTALSCTVELMLIFKNKQKECMELWRKVKRDALRIDDLISSSCTISDLLSEMNITISTEEEAVFLMNELKVCKMEKYCSEEVISICTKLLNFPSTQYHRASVILEVLTMSPSITEKISEIANKSTLEMCLESINLFKDCLVENPMYNEAKLLLSVCYFCLYCLKLQQLHKVAAKEMEIFLRSGSDDEENETCDIKPAFPLLTFLVEAEIVSNLELALEIWTDISKNSNDNWSNLADIIRDWDLLTIIQATAEFFSSSAYDISELKSWILLRNIASSVKNKEYEFIATISLINFLIKLGYLDISYQLLKLIENDSMLNGSSISLILIELKLQLAKSDYYLQKGMFDDGLTLLRNILQNPVFEKKMKHVKMLQIQSLMLQTDYLLVPSCAFADSENSKYLQNLTAVTSAMECAVLTKGLLKVMLEKQSSESNNDFISFKALLLKNLLKAFLLLGEQYFQIGDPRFARCYLKEGLKIAEGHILTYWASRMLIVLGKIDLLCNNVEDCLVKLNGLKYIMDEDSNKNTSVLLSKAYAQTRISNTLNTSEDFEIHGEIKLKLERNIKQNFINSQLHASPVSTKIENSRFEVKFESYFDGSMTSIFLLKLEIWALSCFHLIADDKALSAKSQLSKLLQRFEVLKKRNRNISEVLVSAKLGIPSSITRNPSKSEVILSTSILLKLSLLHFSDNDIKGSEDLISIAFKSLVESSEKEKYIFPAVYAQLKYHQIVMNLKNILGLKANVCLESNVCPSVQSISILSRKVVKSEKTIIENMNTPKKCRQSCTTPLLNTKRFHHAPTKKDIIPKHLRKDVGVTKLSHVSHSLIFSSSEDEKYSITPDISVSQKITSMQKKPETLSYTVSESKRIFSSKNIEASCDVWKFDLSSPEVSAENNKSKISDNESKILRSSRLKVKNGKFNNNCLKLPHKKNTKQMKGKAKKALNATNSETNSVEDSDVLNSNIYSNERFSVEYNRSSSKNRLKSDSVQNNLCEDVFYLDNSENSNEKKDVKMCELPQEDCHFLIDELSKNFNSLDISAHKSIISIPAEKLKKSIDELEFIRLLIEHNAPYPLYIDISRLLAVLIMIENETSIKSPSRVSICAYLLSETFSSPLRQIHLSNVLYFKEKLIKDERNCIPATLKRTNRSINAQIDYLLSSVPKDYTIIQITALNDEELKGTSFAKFRASRLIICRYEPNTPPLIMCLDSSSAEMFNSSLFTGFENVLKESTLIMKQNDDSKKWWKTRSSLDLRLKTIVEDMEDKWLGCWKGLILSKCTNQDRVKQLVKISETLSKIKVPSDKNLLLVLLDSVMHLSRAQLSSAVCHLWNCNQFDEVYSKIYKSILDLSLELPATERHPLILILDKNIQALPWESLPLLKDIPVSRMPSLSLLSSKFTIMANKMLLYKEIDCSKTFYILNPSGDLKYSQEYFQPLFEKQVKWKGIAGRAPDSQECTSAFKSYDLFVYCGHGSGRQYLEGTSIDTMKCFAATILMGCSSGRLKQLNRQLEAYGVPLTYLVNGCPCVVGNLWDVTDKDIDRFTDKLFKLFIPNYSQEETSTINIATAVSQARNACKMRYLVGAAPIIYGLPVLARS</sequence>
<dbReference type="PANTHER" id="PTHR12792">
    <property type="entry name" value="EXTRA SPINDLE POLES 1-RELATED"/>
    <property type="match status" value="1"/>
</dbReference>
<keyword evidence="3" id="KW-0378">Hydrolase</keyword>
<reference evidence="7" key="1">
    <citation type="submission" date="2020-08" db="EMBL/GenBank/DDBJ databases">
        <title>Multicomponent nature underlies the extraordinary mechanical properties of spider dragline silk.</title>
        <authorList>
            <person name="Kono N."/>
            <person name="Nakamura H."/>
            <person name="Mori M."/>
            <person name="Yoshida Y."/>
            <person name="Ohtoshi R."/>
            <person name="Malay A.D."/>
            <person name="Moran D.A.P."/>
            <person name="Tomita M."/>
            <person name="Numata K."/>
            <person name="Arakawa K."/>
        </authorList>
    </citation>
    <scope>NUCLEOTIDE SEQUENCE</scope>
</reference>
<protein>
    <recommendedName>
        <fullName evidence="2">separase</fullName>
        <ecNumber evidence="2">3.4.22.49</ecNumber>
    </recommendedName>
</protein>
<evidence type="ECO:0000256" key="2">
    <source>
        <dbReference type="ARBA" id="ARBA00012489"/>
    </source>
</evidence>
<dbReference type="PANTHER" id="PTHR12792:SF0">
    <property type="entry name" value="SEPARIN"/>
    <property type="match status" value="1"/>
</dbReference>
<feature type="region of interest" description="Disordered" evidence="5">
    <location>
        <begin position="1431"/>
        <end position="1451"/>
    </location>
</feature>
<dbReference type="Proteomes" id="UP000887013">
    <property type="component" value="Unassembled WGS sequence"/>
</dbReference>
<proteinExistence type="predicted"/>
<keyword evidence="4" id="KW-0159">Chromosome partition</keyword>
<dbReference type="EMBL" id="BMAW01082278">
    <property type="protein sequence ID" value="GFU28374.1"/>
    <property type="molecule type" value="Genomic_DNA"/>
</dbReference>
<dbReference type="GO" id="GO:0006508">
    <property type="term" value="P:proteolysis"/>
    <property type="evidence" value="ECO:0007669"/>
    <property type="project" value="InterPro"/>
</dbReference>
<dbReference type="EC" id="3.4.22.49" evidence="2"/>
<dbReference type="GO" id="GO:0072686">
    <property type="term" value="C:mitotic spindle"/>
    <property type="evidence" value="ECO:0007669"/>
    <property type="project" value="TreeGrafter"/>
</dbReference>
<dbReference type="GO" id="GO:0005634">
    <property type="term" value="C:nucleus"/>
    <property type="evidence" value="ECO:0007669"/>
    <property type="project" value="InterPro"/>
</dbReference>
<comment type="caution">
    <text evidence="7">The sequence shown here is derived from an EMBL/GenBank/DDBJ whole genome shotgun (WGS) entry which is preliminary data.</text>
</comment>
<evidence type="ECO:0000256" key="3">
    <source>
        <dbReference type="ARBA" id="ARBA00022801"/>
    </source>
</evidence>
<evidence type="ECO:0000256" key="1">
    <source>
        <dbReference type="ARBA" id="ARBA00000451"/>
    </source>
</evidence>
<name>A0A8X6QNI1_NEPPI</name>
<evidence type="ECO:0000256" key="5">
    <source>
        <dbReference type="SAM" id="MobiDB-lite"/>
    </source>
</evidence>
<dbReference type="InterPro" id="IPR005314">
    <property type="entry name" value="Peptidase_C50"/>
</dbReference>
<dbReference type="InterPro" id="IPR030397">
    <property type="entry name" value="SEPARIN_core_dom"/>
</dbReference>
<evidence type="ECO:0000256" key="4">
    <source>
        <dbReference type="ARBA" id="ARBA00022829"/>
    </source>
</evidence>
<dbReference type="GO" id="GO:0005737">
    <property type="term" value="C:cytoplasm"/>
    <property type="evidence" value="ECO:0007669"/>
    <property type="project" value="TreeGrafter"/>
</dbReference>